<dbReference type="InterPro" id="IPR029044">
    <property type="entry name" value="Nucleotide-diphossugar_trans"/>
</dbReference>
<dbReference type="OrthoDB" id="9779263at2"/>
<dbReference type="Proteomes" id="UP000182063">
    <property type="component" value="Chromosome"/>
</dbReference>
<protein>
    <recommendedName>
        <fullName evidence="2">MobA-like NTP transferase domain-containing protein</fullName>
    </recommendedName>
</protein>
<dbReference type="EMBL" id="CP018221">
    <property type="protein sequence ID" value="API60103.1"/>
    <property type="molecule type" value="Genomic_DNA"/>
</dbReference>
<dbReference type="InterPro" id="IPR025877">
    <property type="entry name" value="MobA-like_NTP_Trfase"/>
</dbReference>
<feature type="domain" description="MobA-like NTP transferase" evidence="2">
    <location>
        <begin position="12"/>
        <end position="174"/>
    </location>
</feature>
<dbReference type="STRING" id="1921510.BSL82_12965"/>
<dbReference type="RefSeq" id="WP_072597888.1">
    <property type="nucleotide sequence ID" value="NZ_CP018221.1"/>
</dbReference>
<sequence>MSQPDAHARCHGIVLAAGAATRFDGVKLLADFRGQPLITWPVRTALDSPVDGVTVVLGSHADEVEAVLKPFQTPRLNIVRCARWSDGLSASLKCGLAALPRDCRAALIFLGDMPNLDARLAGRVLAEVLDGAPAAIPEFGRMPGHPVAVSSGLFEQLGMLDGDRGARSVLENLDGVVRVETDKPGCIQDVDTKKDLDGLA</sequence>
<dbReference type="Pfam" id="PF12804">
    <property type="entry name" value="NTP_transf_3"/>
    <property type="match status" value="1"/>
</dbReference>
<name>A0A1L3ZWU9_9SPHN</name>
<evidence type="ECO:0000256" key="1">
    <source>
        <dbReference type="ARBA" id="ARBA00022842"/>
    </source>
</evidence>
<dbReference type="PANTHER" id="PTHR43777:SF1">
    <property type="entry name" value="MOLYBDENUM COFACTOR CYTIDYLYLTRANSFERASE"/>
    <property type="match status" value="1"/>
</dbReference>
<reference evidence="4" key="1">
    <citation type="submission" date="2016-11" db="EMBL/GenBank/DDBJ databases">
        <title>Complete Genome Sequence of alachlor-degrading Sphingomonas sp. strain JJ-A5.</title>
        <authorList>
            <person name="Lee H."/>
            <person name="Ka J.-O."/>
        </authorList>
    </citation>
    <scope>NUCLEOTIDE SEQUENCE [LARGE SCALE GENOMIC DNA]</scope>
    <source>
        <strain evidence="4">JJ-A5</strain>
    </source>
</reference>
<dbReference type="AlphaFoldDB" id="A0A1L3ZWU9"/>
<evidence type="ECO:0000313" key="4">
    <source>
        <dbReference type="Proteomes" id="UP000182063"/>
    </source>
</evidence>
<evidence type="ECO:0000313" key="3">
    <source>
        <dbReference type="EMBL" id="API60103.1"/>
    </source>
</evidence>
<dbReference type="SUPFAM" id="SSF53448">
    <property type="entry name" value="Nucleotide-diphospho-sugar transferases"/>
    <property type="match status" value="1"/>
</dbReference>
<dbReference type="PANTHER" id="PTHR43777">
    <property type="entry name" value="MOLYBDENUM COFACTOR CYTIDYLYLTRANSFERASE"/>
    <property type="match status" value="1"/>
</dbReference>
<keyword evidence="1" id="KW-0460">Magnesium</keyword>
<dbReference type="CDD" id="cd04182">
    <property type="entry name" value="GT_2_like_f"/>
    <property type="match status" value="1"/>
</dbReference>
<dbReference type="GO" id="GO:0016779">
    <property type="term" value="F:nucleotidyltransferase activity"/>
    <property type="evidence" value="ECO:0007669"/>
    <property type="project" value="UniProtKB-ARBA"/>
</dbReference>
<proteinExistence type="predicted"/>
<dbReference type="KEGG" id="sphj:BSL82_12965"/>
<keyword evidence="4" id="KW-1185">Reference proteome</keyword>
<organism evidence="3 4">
    <name type="scientific">Tardibacter chloracetimidivorans</name>
    <dbReference type="NCBI Taxonomy" id="1921510"/>
    <lineage>
        <taxon>Bacteria</taxon>
        <taxon>Pseudomonadati</taxon>
        <taxon>Pseudomonadota</taxon>
        <taxon>Alphaproteobacteria</taxon>
        <taxon>Sphingomonadales</taxon>
        <taxon>Sphingomonadaceae</taxon>
        <taxon>Tardibacter</taxon>
    </lineage>
</organism>
<dbReference type="Gene3D" id="3.90.550.10">
    <property type="entry name" value="Spore Coat Polysaccharide Biosynthesis Protein SpsA, Chain A"/>
    <property type="match status" value="1"/>
</dbReference>
<accession>A0A1L3ZWU9</accession>
<gene>
    <name evidence="3" type="ORF">BSL82_12965</name>
</gene>
<evidence type="ECO:0000259" key="2">
    <source>
        <dbReference type="Pfam" id="PF12804"/>
    </source>
</evidence>